<gene>
    <name evidence="3" type="ORF">NSP04_02665</name>
</gene>
<protein>
    <recommendedName>
        <fullName evidence="5">Transmembrane protein</fullName>
    </recommendedName>
</protein>
<dbReference type="EMBL" id="JANKHG010000014">
    <property type="protein sequence ID" value="MCR2745548.1"/>
    <property type="molecule type" value="Genomic_DNA"/>
</dbReference>
<evidence type="ECO:0000256" key="1">
    <source>
        <dbReference type="SAM" id="MobiDB-lite"/>
    </source>
</evidence>
<feature type="transmembrane region" description="Helical" evidence="2">
    <location>
        <begin position="582"/>
        <end position="601"/>
    </location>
</feature>
<sequence length="610" mass="64833">MRFPVSVSPSTDPRRVEASPSAVSTPTSTSTQPSRFTRAARRILKPALMTVLLGSSSIGVLPALQARRHQATVMPGKDLPKYLPSPNSPIRYASGVMIHNAGSDIGRSDTSVFLSNQHQSTVAILESLPALGAQMDPYKQNGVWYLRHQFGDGSAPLRLADELREVNEWLDNNPDRIFVLDLDTFDRLDLHDVSLAEVVRSCFGSKVLMTNDGEVLFTVKDAVTTNKRLVLSARAASIPGFAGNVDSGVVVQPLETHAANLTPVYSFLRGIAQVDRIAFDSTPGTARDHFETPQDILEHVQQPGTQILLDQMNLASFIEPKGFESDPVFMSGYPESETLRKATLGATTGSAMVSAFAALALAALATHSLRKQSMTAQQATPNNNSHTHETLPLLADLTVVQLTSAISNCALTLATVFPGLRHQLGAAGLVSVAAGFIAKLAATRVNPHALNAVVADDVEQQAIVNPLPGDSTGHSAIKWLADGATAYHVLTRFASLAKYSIPATLPALAAMNFLMAVNAGVLKLEIHNLNAQEALRGNPENRVAIARNLKKDLQRQGLKTGLSMAGMAGSMGIVVPAASGPFLIAAALTPIAAGIGARWLGTKKARELDA</sequence>
<organism evidence="3 4">
    <name type="scientific">Limnobacter parvus</name>
    <dbReference type="NCBI Taxonomy" id="2939690"/>
    <lineage>
        <taxon>Bacteria</taxon>
        <taxon>Pseudomonadati</taxon>
        <taxon>Pseudomonadota</taxon>
        <taxon>Betaproteobacteria</taxon>
        <taxon>Burkholderiales</taxon>
        <taxon>Burkholderiaceae</taxon>
        <taxon>Limnobacter</taxon>
    </lineage>
</organism>
<evidence type="ECO:0000256" key="2">
    <source>
        <dbReference type="SAM" id="Phobius"/>
    </source>
</evidence>
<reference evidence="3" key="1">
    <citation type="submission" date="2022-07" db="EMBL/GenBank/DDBJ databases">
        <authorList>
            <person name="Xamxidin M."/>
        </authorList>
    </citation>
    <scope>NUCLEOTIDE SEQUENCE</scope>
    <source>
        <strain evidence="3">YS8-69</strain>
    </source>
</reference>
<keyword evidence="2" id="KW-0472">Membrane</keyword>
<evidence type="ECO:0000313" key="4">
    <source>
        <dbReference type="Proteomes" id="UP001165267"/>
    </source>
</evidence>
<accession>A0ABT1XG30</accession>
<keyword evidence="2" id="KW-0812">Transmembrane</keyword>
<dbReference type="SUPFAM" id="SSF51695">
    <property type="entry name" value="PLC-like phosphodiesterases"/>
    <property type="match status" value="1"/>
</dbReference>
<keyword evidence="2" id="KW-1133">Transmembrane helix</keyword>
<feature type="compositionally biased region" description="Low complexity" evidence="1">
    <location>
        <begin position="19"/>
        <end position="34"/>
    </location>
</feature>
<dbReference type="InterPro" id="IPR017946">
    <property type="entry name" value="PLC-like_Pdiesterase_TIM-brl"/>
</dbReference>
<comment type="caution">
    <text evidence="3">The sequence shown here is derived from an EMBL/GenBank/DDBJ whole genome shotgun (WGS) entry which is preliminary data.</text>
</comment>
<keyword evidence="4" id="KW-1185">Reference proteome</keyword>
<name>A0ABT1XG30_9BURK</name>
<dbReference type="Proteomes" id="UP001165267">
    <property type="component" value="Unassembled WGS sequence"/>
</dbReference>
<evidence type="ECO:0000313" key="3">
    <source>
        <dbReference type="EMBL" id="MCR2745548.1"/>
    </source>
</evidence>
<feature type="region of interest" description="Disordered" evidence="1">
    <location>
        <begin position="1"/>
        <end position="36"/>
    </location>
</feature>
<proteinExistence type="predicted"/>
<dbReference type="RefSeq" id="WP_257510795.1">
    <property type="nucleotide sequence ID" value="NZ_JANKHG010000014.1"/>
</dbReference>
<evidence type="ECO:0008006" key="5">
    <source>
        <dbReference type="Google" id="ProtNLM"/>
    </source>
</evidence>